<comment type="caution">
    <text evidence="2">The sequence shown here is derived from an EMBL/GenBank/DDBJ whole genome shotgun (WGS) entry which is preliminary data.</text>
</comment>
<dbReference type="Pfam" id="PF04525">
    <property type="entry name" value="LOR"/>
    <property type="match status" value="1"/>
</dbReference>
<dbReference type="Gene3D" id="2.40.160.200">
    <property type="entry name" value="LURP1-related"/>
    <property type="match status" value="1"/>
</dbReference>
<dbReference type="Proteomes" id="UP001459277">
    <property type="component" value="Unassembled WGS sequence"/>
</dbReference>
<comment type="similarity">
    <text evidence="1">Belongs to the LOR family.</text>
</comment>
<dbReference type="InterPro" id="IPR038595">
    <property type="entry name" value="LOR_sf"/>
</dbReference>
<dbReference type="EMBL" id="JAZDWU010000002">
    <property type="protein sequence ID" value="KAL0010679.1"/>
    <property type="molecule type" value="Genomic_DNA"/>
</dbReference>
<dbReference type="PANTHER" id="PTHR31087:SF60">
    <property type="entry name" value="PROTEIN LURP-ONE-RELATED 5"/>
    <property type="match status" value="1"/>
</dbReference>
<dbReference type="AlphaFoldDB" id="A0AAW2DKH4"/>
<evidence type="ECO:0000313" key="2">
    <source>
        <dbReference type="EMBL" id="KAL0010679.1"/>
    </source>
</evidence>
<dbReference type="PANTHER" id="PTHR31087">
    <property type="match status" value="1"/>
</dbReference>
<organism evidence="2 3">
    <name type="scientific">Lithocarpus litseifolius</name>
    <dbReference type="NCBI Taxonomy" id="425828"/>
    <lineage>
        <taxon>Eukaryota</taxon>
        <taxon>Viridiplantae</taxon>
        <taxon>Streptophyta</taxon>
        <taxon>Embryophyta</taxon>
        <taxon>Tracheophyta</taxon>
        <taxon>Spermatophyta</taxon>
        <taxon>Magnoliopsida</taxon>
        <taxon>eudicotyledons</taxon>
        <taxon>Gunneridae</taxon>
        <taxon>Pentapetalae</taxon>
        <taxon>rosids</taxon>
        <taxon>fabids</taxon>
        <taxon>Fagales</taxon>
        <taxon>Fagaceae</taxon>
        <taxon>Lithocarpus</taxon>
    </lineage>
</organism>
<evidence type="ECO:0000313" key="3">
    <source>
        <dbReference type="Proteomes" id="UP001459277"/>
    </source>
</evidence>
<keyword evidence="3" id="KW-1185">Reference proteome</keyword>
<reference evidence="2 3" key="1">
    <citation type="submission" date="2024-01" db="EMBL/GenBank/DDBJ databases">
        <title>A telomere-to-telomere, gap-free genome of sweet tea (Lithocarpus litseifolius).</title>
        <authorList>
            <person name="Zhou J."/>
        </authorList>
    </citation>
    <scope>NUCLEOTIDE SEQUENCE [LARGE SCALE GENOMIC DNA]</scope>
    <source>
        <strain evidence="2">Zhou-2022a</strain>
        <tissue evidence="2">Leaf</tissue>
    </source>
</reference>
<accession>A0AAW2DKH4</accession>
<proteinExistence type="inferred from homology"/>
<protein>
    <submittedName>
        <fullName evidence="2">Uncharacterized protein</fullName>
    </submittedName>
</protein>
<name>A0AAW2DKH4_9ROSI</name>
<dbReference type="InterPro" id="IPR007612">
    <property type="entry name" value="LOR"/>
</dbReference>
<gene>
    <name evidence="2" type="ORF">SO802_005787</name>
</gene>
<sequence length="205" mass="22714">MKETIIAEGGYVSKQETLLTVLKTSLFFANDGYSVYDCKGQLVFRVDSYGPDTRDKGEIVLMDAHGKCLLTVRRKRPSLHQRWEGFKGERSDGQKPIFSVRRSSIIGRSSVSVEVYNNPGEEYQIEGSFAQRCCTIFNAGKESVAEIRRKVDVSTNVVLGKDVFSICLKPGFDGAFAMGLVLVLDQINGDETITEGAQVEPITED</sequence>
<dbReference type="SUPFAM" id="SSF54518">
    <property type="entry name" value="Tubby C-terminal domain-like"/>
    <property type="match status" value="1"/>
</dbReference>
<dbReference type="InterPro" id="IPR025659">
    <property type="entry name" value="Tubby-like_C"/>
</dbReference>
<evidence type="ECO:0000256" key="1">
    <source>
        <dbReference type="ARBA" id="ARBA00005437"/>
    </source>
</evidence>